<accession>A0A180G0T0</accession>
<evidence type="ECO:0000313" key="3">
    <source>
        <dbReference type="EMBL" id="OAV86210.1"/>
    </source>
</evidence>
<evidence type="ECO:0000256" key="1">
    <source>
        <dbReference type="SAM" id="MobiDB-lite"/>
    </source>
</evidence>
<protein>
    <submittedName>
        <fullName evidence="4">Myb_DNA-bind_3 domain-containing protein</fullName>
    </submittedName>
</protein>
<dbReference type="AlphaFoldDB" id="A0A180G0T0"/>
<evidence type="ECO:0000313" key="5">
    <source>
        <dbReference type="Proteomes" id="UP000005240"/>
    </source>
</evidence>
<proteinExistence type="predicted"/>
<feature type="region of interest" description="Disordered" evidence="1">
    <location>
        <begin position="132"/>
        <end position="183"/>
    </location>
</feature>
<dbReference type="STRING" id="630390.A0A180G0T0"/>
<gene>
    <name evidence="3" type="ORF">PTTG_00612</name>
</gene>
<dbReference type="OrthoDB" id="2506532at2759"/>
<dbReference type="PANTHER" id="PTHR47072:SF4">
    <property type="entry name" value="MYB_SANT-LIKE DOMAIN-CONTAINING PROTEIN"/>
    <property type="match status" value="1"/>
</dbReference>
<feature type="compositionally biased region" description="Pro residues" evidence="1">
    <location>
        <begin position="166"/>
        <end position="177"/>
    </location>
</feature>
<reference evidence="3" key="1">
    <citation type="submission" date="2009-11" db="EMBL/GenBank/DDBJ databases">
        <authorList>
            <consortium name="The Broad Institute Genome Sequencing Platform"/>
            <person name="Ward D."/>
            <person name="Feldgarden M."/>
            <person name="Earl A."/>
            <person name="Young S.K."/>
            <person name="Zeng Q."/>
            <person name="Koehrsen M."/>
            <person name="Alvarado L."/>
            <person name="Berlin A."/>
            <person name="Bochicchio J."/>
            <person name="Borenstein D."/>
            <person name="Chapman S.B."/>
            <person name="Chen Z."/>
            <person name="Engels R."/>
            <person name="Freedman E."/>
            <person name="Gellesch M."/>
            <person name="Goldberg J."/>
            <person name="Griggs A."/>
            <person name="Gujja S."/>
            <person name="Heilman E."/>
            <person name="Heiman D."/>
            <person name="Hepburn T."/>
            <person name="Howarth C."/>
            <person name="Jen D."/>
            <person name="Larson L."/>
            <person name="Lewis B."/>
            <person name="Mehta T."/>
            <person name="Park D."/>
            <person name="Pearson M."/>
            <person name="Roberts A."/>
            <person name="Saif S."/>
            <person name="Shea T."/>
            <person name="Shenoy N."/>
            <person name="Sisk P."/>
            <person name="Stolte C."/>
            <person name="Sykes S."/>
            <person name="Thomson T."/>
            <person name="Walk T."/>
            <person name="White J."/>
            <person name="Yandava C."/>
            <person name="Izard J."/>
            <person name="Baranova O.V."/>
            <person name="Blanton J.M."/>
            <person name="Tanner A.C."/>
            <person name="Dewhirst F.E."/>
            <person name="Haas B."/>
            <person name="Nusbaum C."/>
            <person name="Birren B."/>
        </authorList>
    </citation>
    <scope>NUCLEOTIDE SEQUENCE [LARGE SCALE GENOMIC DNA]</scope>
    <source>
        <strain evidence="3">1-1 BBBD Race 1</strain>
    </source>
</reference>
<reference evidence="3" key="2">
    <citation type="submission" date="2016-05" db="EMBL/GenBank/DDBJ databases">
        <title>Comparative analysis highlights variable genome content of wheat rusts and divergence of the mating loci.</title>
        <authorList>
            <person name="Cuomo C.A."/>
            <person name="Bakkeren G."/>
            <person name="Szabo L."/>
            <person name="Khalil H."/>
            <person name="Joly D."/>
            <person name="Goldberg J."/>
            <person name="Young S."/>
            <person name="Zeng Q."/>
            <person name="Fellers J."/>
        </authorList>
    </citation>
    <scope>NUCLEOTIDE SEQUENCE [LARGE SCALE GENOMIC DNA]</scope>
    <source>
        <strain evidence="3">1-1 BBBD Race 1</strain>
    </source>
</reference>
<reference evidence="4 5" key="3">
    <citation type="journal article" date="2017" name="G3 (Bethesda)">
        <title>Comparative analysis highlights variable genome content of wheat rusts and divergence of the mating loci.</title>
        <authorList>
            <person name="Cuomo C.A."/>
            <person name="Bakkeren G."/>
            <person name="Khalil H.B."/>
            <person name="Panwar V."/>
            <person name="Joly D."/>
            <person name="Linning R."/>
            <person name="Sakthikumar S."/>
            <person name="Song X."/>
            <person name="Adiconis X."/>
            <person name="Fan L."/>
            <person name="Goldberg J.M."/>
            <person name="Levin J.Z."/>
            <person name="Young S."/>
            <person name="Zeng Q."/>
            <person name="Anikster Y."/>
            <person name="Bruce M."/>
            <person name="Wang M."/>
            <person name="Yin C."/>
            <person name="McCallum B."/>
            <person name="Szabo L.J."/>
            <person name="Hulbert S."/>
            <person name="Chen X."/>
            <person name="Fellers J.P."/>
        </authorList>
    </citation>
    <scope>NUCLEOTIDE SEQUENCE</scope>
    <source>
        <strain evidence="4">isolate 1-1 / race 1 (BBBD)</strain>
        <strain evidence="5">Isolate 1-1 / race 1 (BBBD)</strain>
    </source>
</reference>
<keyword evidence="5" id="KW-1185">Reference proteome</keyword>
<feature type="domain" description="Myb/SANT-like" evidence="2">
    <location>
        <begin position="7"/>
        <end position="80"/>
    </location>
</feature>
<feature type="compositionally biased region" description="Acidic residues" evidence="1">
    <location>
        <begin position="149"/>
        <end position="162"/>
    </location>
</feature>
<dbReference type="VEuPathDB" id="FungiDB:PTTG_00612"/>
<feature type="compositionally biased region" description="Low complexity" evidence="1">
    <location>
        <begin position="138"/>
        <end position="148"/>
    </location>
</feature>
<name>A0A180G0T0_PUCT1</name>
<dbReference type="EMBL" id="ADAS02001467">
    <property type="protein sequence ID" value="OAV86210.1"/>
    <property type="molecule type" value="Genomic_DNA"/>
</dbReference>
<dbReference type="InterPro" id="IPR024752">
    <property type="entry name" value="Myb/SANT-like_dom"/>
</dbReference>
<dbReference type="Proteomes" id="UP000005240">
    <property type="component" value="Unassembled WGS sequence"/>
</dbReference>
<reference evidence="4" key="4">
    <citation type="submission" date="2025-05" db="UniProtKB">
        <authorList>
            <consortium name="EnsemblFungi"/>
        </authorList>
    </citation>
    <scope>IDENTIFICATION</scope>
    <source>
        <strain evidence="4">isolate 1-1 / race 1 (BBBD)</strain>
    </source>
</reference>
<dbReference type="Pfam" id="PF12776">
    <property type="entry name" value="Myb_DNA-bind_3"/>
    <property type="match status" value="1"/>
</dbReference>
<sequence length="280" mass="30924">MQHAGTTNGFKSTSWKQASKALEGSELATGSKAKDPGACKSRWHAIKNLYLSFKTVSSMSGAGWDETSKTVILPMSVWRELWVNKSKAGRNLSRWQHRPFPLFHVLAGLIEGNVATGEDMETTEDNDELITTQRDIGNDIPPDSPNLDDSNDECDDQDDIDEDKPQAPPKRPVPTPTPTAAKRKRVSAMLPDGILTELQSMNTSLAASMSAPIPPLVFSTPAPPPSVHMQAITLVQKETDLTPEQIFQAINFFRDPSNSKVYISLNDILRPTWLRSELGW</sequence>
<dbReference type="EnsemblFungi" id="PTTG_00612-t43_1">
    <property type="protein sequence ID" value="PTTG_00612-t43_1-p1"/>
    <property type="gene ID" value="PTTG_00612"/>
</dbReference>
<dbReference type="PANTHER" id="PTHR47072">
    <property type="match status" value="1"/>
</dbReference>
<organism evidence="3">
    <name type="scientific">Puccinia triticina (isolate 1-1 / race 1 (BBBD))</name>
    <name type="common">Brown leaf rust fungus</name>
    <dbReference type="NCBI Taxonomy" id="630390"/>
    <lineage>
        <taxon>Eukaryota</taxon>
        <taxon>Fungi</taxon>
        <taxon>Dikarya</taxon>
        <taxon>Basidiomycota</taxon>
        <taxon>Pucciniomycotina</taxon>
        <taxon>Pucciniomycetes</taxon>
        <taxon>Pucciniales</taxon>
        <taxon>Pucciniaceae</taxon>
        <taxon>Puccinia</taxon>
    </lineage>
</organism>
<evidence type="ECO:0000259" key="2">
    <source>
        <dbReference type="Pfam" id="PF12776"/>
    </source>
</evidence>
<evidence type="ECO:0000313" key="4">
    <source>
        <dbReference type="EnsemblFungi" id="PTTG_00612-t43_1-p1"/>
    </source>
</evidence>